<gene>
    <name evidence="1" type="ORF">ACH5RR_040905</name>
</gene>
<evidence type="ECO:0000313" key="2">
    <source>
        <dbReference type="Proteomes" id="UP001630127"/>
    </source>
</evidence>
<accession>A0ABD2XTL5</accession>
<organism evidence="1 2">
    <name type="scientific">Cinchona calisaya</name>
    <dbReference type="NCBI Taxonomy" id="153742"/>
    <lineage>
        <taxon>Eukaryota</taxon>
        <taxon>Viridiplantae</taxon>
        <taxon>Streptophyta</taxon>
        <taxon>Embryophyta</taxon>
        <taxon>Tracheophyta</taxon>
        <taxon>Spermatophyta</taxon>
        <taxon>Magnoliopsida</taxon>
        <taxon>eudicotyledons</taxon>
        <taxon>Gunneridae</taxon>
        <taxon>Pentapetalae</taxon>
        <taxon>asterids</taxon>
        <taxon>lamiids</taxon>
        <taxon>Gentianales</taxon>
        <taxon>Rubiaceae</taxon>
        <taxon>Cinchonoideae</taxon>
        <taxon>Cinchoneae</taxon>
        <taxon>Cinchona</taxon>
    </lineage>
</organism>
<dbReference type="AlphaFoldDB" id="A0ABD2XTL5"/>
<dbReference type="EMBL" id="JBJUIK010000017">
    <property type="protein sequence ID" value="KAL3498173.1"/>
    <property type="molecule type" value="Genomic_DNA"/>
</dbReference>
<dbReference type="Proteomes" id="UP001630127">
    <property type="component" value="Unassembled WGS sequence"/>
</dbReference>
<comment type="caution">
    <text evidence="1">The sequence shown here is derived from an EMBL/GenBank/DDBJ whole genome shotgun (WGS) entry which is preliminary data.</text>
</comment>
<protein>
    <submittedName>
        <fullName evidence="1">Uncharacterized protein</fullName>
    </submittedName>
</protein>
<reference evidence="1 2" key="1">
    <citation type="submission" date="2024-11" db="EMBL/GenBank/DDBJ databases">
        <title>A near-complete genome assembly of Cinchona calisaya.</title>
        <authorList>
            <person name="Lian D.C."/>
            <person name="Zhao X.W."/>
            <person name="Wei L."/>
        </authorList>
    </citation>
    <scope>NUCLEOTIDE SEQUENCE [LARGE SCALE GENOMIC DNA]</scope>
    <source>
        <tissue evidence="1">Nenye</tissue>
    </source>
</reference>
<keyword evidence="2" id="KW-1185">Reference proteome</keyword>
<evidence type="ECO:0000313" key="1">
    <source>
        <dbReference type="EMBL" id="KAL3498173.1"/>
    </source>
</evidence>
<sequence length="130" mass="14084">MVQIGDQQFPTLSASSIKRAHAGNISRPLGNISRSSGNIPKALPFKEVPNSGSAIPMRRGPYPILVPLRKKGFKPKGAYPNEGSIPPNAEFYEKRIPHQKIVVPPKGISMALHKNGVPHENVALYGNRAS</sequence>
<proteinExistence type="predicted"/>
<name>A0ABD2XTL5_9GENT</name>